<name>A0ACB9ZND3_CATRO</name>
<evidence type="ECO:0000313" key="2">
    <source>
        <dbReference type="Proteomes" id="UP001060085"/>
    </source>
</evidence>
<dbReference type="Proteomes" id="UP001060085">
    <property type="component" value="Linkage Group LG08"/>
</dbReference>
<gene>
    <name evidence="1" type="ORF">M9H77_35212</name>
</gene>
<proteinExistence type="predicted"/>
<protein>
    <submittedName>
        <fullName evidence="1">Uncharacterized protein</fullName>
    </submittedName>
</protein>
<dbReference type="EMBL" id="CM044708">
    <property type="protein sequence ID" value="KAI5649207.1"/>
    <property type="molecule type" value="Genomic_DNA"/>
</dbReference>
<accession>A0ACB9ZND3</accession>
<comment type="caution">
    <text evidence="1">The sequence shown here is derived from an EMBL/GenBank/DDBJ whole genome shotgun (WGS) entry which is preliminary data.</text>
</comment>
<keyword evidence="2" id="KW-1185">Reference proteome</keyword>
<evidence type="ECO:0000313" key="1">
    <source>
        <dbReference type="EMBL" id="KAI5649207.1"/>
    </source>
</evidence>
<reference evidence="2" key="1">
    <citation type="journal article" date="2023" name="Nat. Plants">
        <title>Single-cell RNA sequencing provides a high-resolution roadmap for understanding the multicellular compartmentation of specialized metabolism.</title>
        <authorList>
            <person name="Sun S."/>
            <person name="Shen X."/>
            <person name="Li Y."/>
            <person name="Li Y."/>
            <person name="Wang S."/>
            <person name="Li R."/>
            <person name="Zhang H."/>
            <person name="Shen G."/>
            <person name="Guo B."/>
            <person name="Wei J."/>
            <person name="Xu J."/>
            <person name="St-Pierre B."/>
            <person name="Chen S."/>
            <person name="Sun C."/>
        </authorList>
    </citation>
    <scope>NUCLEOTIDE SEQUENCE [LARGE SCALE GENOMIC DNA]</scope>
</reference>
<sequence length="119" mass="13852">MTGPASYYALYQTNKMAFHILGREKVMRIKWKCAYELFLTKTQNPKKDEKEGGRNLLGSVLRIPACIAPHLVILIDQAASFYAWITSDGNEEHCYIRIWFIRANQIMDGVRLKSHRIDY</sequence>
<organism evidence="1 2">
    <name type="scientific">Catharanthus roseus</name>
    <name type="common">Madagascar periwinkle</name>
    <name type="synonym">Vinca rosea</name>
    <dbReference type="NCBI Taxonomy" id="4058"/>
    <lineage>
        <taxon>Eukaryota</taxon>
        <taxon>Viridiplantae</taxon>
        <taxon>Streptophyta</taxon>
        <taxon>Embryophyta</taxon>
        <taxon>Tracheophyta</taxon>
        <taxon>Spermatophyta</taxon>
        <taxon>Magnoliopsida</taxon>
        <taxon>eudicotyledons</taxon>
        <taxon>Gunneridae</taxon>
        <taxon>Pentapetalae</taxon>
        <taxon>asterids</taxon>
        <taxon>lamiids</taxon>
        <taxon>Gentianales</taxon>
        <taxon>Apocynaceae</taxon>
        <taxon>Rauvolfioideae</taxon>
        <taxon>Vinceae</taxon>
        <taxon>Catharanthinae</taxon>
        <taxon>Catharanthus</taxon>
    </lineage>
</organism>